<feature type="transmembrane region" description="Helical" evidence="5">
    <location>
        <begin position="7"/>
        <end position="26"/>
    </location>
</feature>
<proteinExistence type="predicted"/>
<dbReference type="EMBL" id="CDMY01000558">
    <property type="protein sequence ID" value="CEM22769.1"/>
    <property type="molecule type" value="Genomic_DNA"/>
</dbReference>
<keyword evidence="7" id="KW-1185">Reference proteome</keyword>
<reference evidence="6 7" key="1">
    <citation type="submission" date="2014-11" db="EMBL/GenBank/DDBJ databases">
        <authorList>
            <person name="Zhu J."/>
            <person name="Qi W."/>
            <person name="Song R."/>
        </authorList>
    </citation>
    <scope>NUCLEOTIDE SEQUENCE [LARGE SCALE GENOMIC DNA]</scope>
</reference>
<evidence type="ECO:0000256" key="3">
    <source>
        <dbReference type="ARBA" id="ARBA00022989"/>
    </source>
</evidence>
<feature type="transmembrane region" description="Helical" evidence="5">
    <location>
        <begin position="46"/>
        <end position="68"/>
    </location>
</feature>
<name>A0A0G4G4C2_VITBC</name>
<comment type="subcellular location">
    <subcellularLocation>
        <location evidence="1">Membrane</location>
    </subcellularLocation>
</comment>
<dbReference type="VEuPathDB" id="CryptoDB:Vbra_22650"/>
<evidence type="ECO:0000256" key="1">
    <source>
        <dbReference type="ARBA" id="ARBA00004370"/>
    </source>
</evidence>
<dbReference type="Pfam" id="PF23489">
    <property type="entry name" value="V-ATPase_su_f"/>
    <property type="match status" value="1"/>
</dbReference>
<dbReference type="InterPro" id="IPR056552">
    <property type="entry name" value="Ribonucl_Kappa"/>
</dbReference>
<keyword evidence="4 5" id="KW-0472">Membrane</keyword>
<evidence type="ECO:0000256" key="2">
    <source>
        <dbReference type="ARBA" id="ARBA00022692"/>
    </source>
</evidence>
<keyword evidence="2 5" id="KW-0812">Transmembrane</keyword>
<sequence>MELGVCCASCCQILSVAGVILLLIWGSLLRIESPVMEVPNEFKKPAATSCFIAAGFYVVTFLLSFFYLRRKAALSARAMERDPPAFQMRSMSQAAARQ</sequence>
<dbReference type="OMA" id="AMERDPP"/>
<protein>
    <submittedName>
        <fullName evidence="6">Uncharacterized protein</fullName>
    </submittedName>
</protein>
<dbReference type="OrthoDB" id="67317at2759"/>
<evidence type="ECO:0000313" key="7">
    <source>
        <dbReference type="Proteomes" id="UP000041254"/>
    </source>
</evidence>
<accession>A0A0G4G4C2</accession>
<dbReference type="AlphaFoldDB" id="A0A0G4G4C2"/>
<organism evidence="6 7">
    <name type="scientific">Vitrella brassicaformis (strain CCMP3155)</name>
    <dbReference type="NCBI Taxonomy" id="1169540"/>
    <lineage>
        <taxon>Eukaryota</taxon>
        <taxon>Sar</taxon>
        <taxon>Alveolata</taxon>
        <taxon>Colpodellida</taxon>
        <taxon>Vitrellaceae</taxon>
        <taxon>Vitrella</taxon>
    </lineage>
</organism>
<keyword evidence="3 5" id="KW-1133">Transmembrane helix</keyword>
<gene>
    <name evidence="6" type="ORF">Vbra_22650</name>
</gene>
<evidence type="ECO:0000256" key="5">
    <source>
        <dbReference type="SAM" id="Phobius"/>
    </source>
</evidence>
<evidence type="ECO:0000256" key="4">
    <source>
        <dbReference type="ARBA" id="ARBA00023136"/>
    </source>
</evidence>
<dbReference type="InParanoid" id="A0A0G4G4C2"/>
<dbReference type="Proteomes" id="UP000041254">
    <property type="component" value="Unassembled WGS sequence"/>
</dbReference>
<evidence type="ECO:0000313" key="6">
    <source>
        <dbReference type="EMBL" id="CEM22769.1"/>
    </source>
</evidence>